<protein>
    <submittedName>
        <fullName evidence="6">DNA-binding transcriptional LysR family regulator</fullName>
    </submittedName>
</protein>
<dbReference type="InterPro" id="IPR000847">
    <property type="entry name" value="LysR_HTH_N"/>
</dbReference>
<dbReference type="GO" id="GO:0003677">
    <property type="term" value="F:DNA binding"/>
    <property type="evidence" value="ECO:0007669"/>
    <property type="project" value="UniProtKB-KW"/>
</dbReference>
<dbReference type="PANTHER" id="PTHR30346">
    <property type="entry name" value="TRANSCRIPTIONAL DUAL REGULATOR HCAR-RELATED"/>
    <property type="match status" value="1"/>
</dbReference>
<dbReference type="Proteomes" id="UP000741863">
    <property type="component" value="Unassembled WGS sequence"/>
</dbReference>
<evidence type="ECO:0000256" key="4">
    <source>
        <dbReference type="ARBA" id="ARBA00023163"/>
    </source>
</evidence>
<evidence type="ECO:0000313" key="7">
    <source>
        <dbReference type="Proteomes" id="UP000741863"/>
    </source>
</evidence>
<evidence type="ECO:0000259" key="5">
    <source>
        <dbReference type="PROSITE" id="PS50931"/>
    </source>
</evidence>
<dbReference type="CDD" id="cd05466">
    <property type="entry name" value="PBP2_LTTR_substrate"/>
    <property type="match status" value="1"/>
</dbReference>
<dbReference type="SUPFAM" id="SSF46785">
    <property type="entry name" value="Winged helix' DNA-binding domain"/>
    <property type="match status" value="1"/>
</dbReference>
<evidence type="ECO:0000256" key="2">
    <source>
        <dbReference type="ARBA" id="ARBA00023015"/>
    </source>
</evidence>
<dbReference type="SUPFAM" id="SSF53850">
    <property type="entry name" value="Periplasmic binding protein-like II"/>
    <property type="match status" value="1"/>
</dbReference>
<keyword evidence="7" id="KW-1185">Reference proteome</keyword>
<organism evidence="6 7">
    <name type="scientific">Geomicrobium sediminis</name>
    <dbReference type="NCBI Taxonomy" id="1347788"/>
    <lineage>
        <taxon>Bacteria</taxon>
        <taxon>Bacillati</taxon>
        <taxon>Bacillota</taxon>
        <taxon>Bacilli</taxon>
        <taxon>Bacillales</taxon>
        <taxon>Geomicrobium</taxon>
    </lineage>
</organism>
<feature type="domain" description="HTH lysR-type" evidence="5">
    <location>
        <begin position="1"/>
        <end position="58"/>
    </location>
</feature>
<name>A0ABS2PD60_9BACL</name>
<keyword evidence="4" id="KW-0804">Transcription</keyword>
<keyword evidence="2" id="KW-0805">Transcription regulation</keyword>
<dbReference type="InterPro" id="IPR005119">
    <property type="entry name" value="LysR_subst-bd"/>
</dbReference>
<dbReference type="Gene3D" id="1.10.10.10">
    <property type="entry name" value="Winged helix-like DNA-binding domain superfamily/Winged helix DNA-binding domain"/>
    <property type="match status" value="1"/>
</dbReference>
<dbReference type="PROSITE" id="PS50931">
    <property type="entry name" value="HTH_LYSR"/>
    <property type="match status" value="1"/>
</dbReference>
<comment type="caution">
    <text evidence="6">The sequence shown here is derived from an EMBL/GenBank/DDBJ whole genome shotgun (WGS) entry which is preliminary data.</text>
</comment>
<sequence length="306" mass="34260">MDTRKLRYFKTIADEKQVTKAAKKLHMAQPPLSQQLKLLENELNVSLFERHGRYLELTSAGKALYKHACKILQTIDDAVLETKAIESGKLGMLKIGVNKSCFSYMIHPIQTLRQIYPDVQIALREGDTYSLTEQLHQREIELAIVRLPVQLEQISSVSLPSEPYVLAIAKDWPGLTRTKQMSMKDLKDLPLLLLHRISGTGQYEKIVNECKRHGFVPNVVCECPDASLLIALAAAGTGGTIIPKSSLFAFHSDALAMIELTDIEIQADAAMIWSSDRYVSKQAEHFITIVKEGMGEIGRISQTENK</sequence>
<reference evidence="6 7" key="1">
    <citation type="submission" date="2021-01" db="EMBL/GenBank/DDBJ databases">
        <title>Genomic Encyclopedia of Type Strains, Phase IV (KMG-IV): sequencing the most valuable type-strain genomes for metagenomic binning, comparative biology and taxonomic classification.</title>
        <authorList>
            <person name="Goeker M."/>
        </authorList>
    </citation>
    <scope>NUCLEOTIDE SEQUENCE [LARGE SCALE GENOMIC DNA]</scope>
    <source>
        <strain evidence="6 7">DSM 25540</strain>
    </source>
</reference>
<dbReference type="Pfam" id="PF00126">
    <property type="entry name" value="HTH_1"/>
    <property type="match status" value="1"/>
</dbReference>
<dbReference type="PANTHER" id="PTHR30346:SF28">
    <property type="entry name" value="HTH-TYPE TRANSCRIPTIONAL REGULATOR CYNR"/>
    <property type="match status" value="1"/>
</dbReference>
<dbReference type="Pfam" id="PF03466">
    <property type="entry name" value="LysR_substrate"/>
    <property type="match status" value="1"/>
</dbReference>
<gene>
    <name evidence="6" type="ORF">JOD17_002301</name>
</gene>
<dbReference type="EMBL" id="JAFBEC010000006">
    <property type="protein sequence ID" value="MBM7633207.1"/>
    <property type="molecule type" value="Genomic_DNA"/>
</dbReference>
<evidence type="ECO:0000256" key="3">
    <source>
        <dbReference type="ARBA" id="ARBA00023125"/>
    </source>
</evidence>
<accession>A0ABS2PD60</accession>
<dbReference type="PRINTS" id="PR00039">
    <property type="entry name" value="HTHLYSR"/>
</dbReference>
<dbReference type="InterPro" id="IPR036390">
    <property type="entry name" value="WH_DNA-bd_sf"/>
</dbReference>
<dbReference type="RefSeq" id="WP_204697788.1">
    <property type="nucleotide sequence ID" value="NZ_JAFBEC010000006.1"/>
</dbReference>
<dbReference type="Gene3D" id="3.40.190.290">
    <property type="match status" value="1"/>
</dbReference>
<keyword evidence="3 6" id="KW-0238">DNA-binding</keyword>
<comment type="similarity">
    <text evidence="1">Belongs to the LysR transcriptional regulatory family.</text>
</comment>
<evidence type="ECO:0000313" key="6">
    <source>
        <dbReference type="EMBL" id="MBM7633207.1"/>
    </source>
</evidence>
<dbReference type="InterPro" id="IPR036388">
    <property type="entry name" value="WH-like_DNA-bd_sf"/>
</dbReference>
<evidence type="ECO:0000256" key="1">
    <source>
        <dbReference type="ARBA" id="ARBA00009437"/>
    </source>
</evidence>
<proteinExistence type="inferred from homology"/>